<evidence type="ECO:0000313" key="3">
    <source>
        <dbReference type="Proteomes" id="UP001190700"/>
    </source>
</evidence>
<accession>A0AAE0G2I5</accession>
<keyword evidence="1" id="KW-0812">Transmembrane</keyword>
<reference evidence="2 3" key="1">
    <citation type="journal article" date="2015" name="Genome Biol. Evol.">
        <title>Comparative Genomics of a Bacterivorous Green Alga Reveals Evolutionary Causalities and Consequences of Phago-Mixotrophic Mode of Nutrition.</title>
        <authorList>
            <person name="Burns J.A."/>
            <person name="Paasch A."/>
            <person name="Narechania A."/>
            <person name="Kim E."/>
        </authorList>
    </citation>
    <scope>NUCLEOTIDE SEQUENCE [LARGE SCALE GENOMIC DNA]</scope>
    <source>
        <strain evidence="2 3">PLY_AMNH</strain>
    </source>
</reference>
<evidence type="ECO:0000256" key="1">
    <source>
        <dbReference type="SAM" id="Phobius"/>
    </source>
</evidence>
<gene>
    <name evidence="2" type="ORF">CYMTET_21134</name>
</gene>
<dbReference type="Proteomes" id="UP001190700">
    <property type="component" value="Unassembled WGS sequence"/>
</dbReference>
<sequence>MQLLYDNLADQLERGVTSKLRPLQATGEMLSSSKMSEAVELGQSDTNGDTATHIPKWSGTLFNATLYPVGFFVFGFIFAALDSLLKINSAHHHFLWGNASSDCGADNTLTGFLTVAALIGVIGTILYFIFAARGKYFTTIQCYKTHIILRSKRCATMVSWEDVMSAREVVWNEVSMYRSGSVLLEVRSFERVELSDGQRDGCCGFFGWGNCFDWGLGCGVYYFNAEVTHTTTCGESQVCLFEVPNFASRVEECCVCSPAIAKLVELRATAPLVYDKVYDNDMPLPADTSSEQVYNDELPK</sequence>
<keyword evidence="1" id="KW-0472">Membrane</keyword>
<name>A0AAE0G2I5_9CHLO</name>
<organism evidence="2 3">
    <name type="scientific">Cymbomonas tetramitiformis</name>
    <dbReference type="NCBI Taxonomy" id="36881"/>
    <lineage>
        <taxon>Eukaryota</taxon>
        <taxon>Viridiplantae</taxon>
        <taxon>Chlorophyta</taxon>
        <taxon>Pyramimonadophyceae</taxon>
        <taxon>Pyramimonadales</taxon>
        <taxon>Pyramimonadaceae</taxon>
        <taxon>Cymbomonas</taxon>
    </lineage>
</organism>
<proteinExistence type="predicted"/>
<keyword evidence="1" id="KW-1133">Transmembrane helix</keyword>
<keyword evidence="3" id="KW-1185">Reference proteome</keyword>
<protein>
    <submittedName>
        <fullName evidence="2">Uncharacterized protein</fullName>
    </submittedName>
</protein>
<feature type="transmembrane region" description="Helical" evidence="1">
    <location>
        <begin position="109"/>
        <end position="130"/>
    </location>
</feature>
<comment type="caution">
    <text evidence="2">The sequence shown here is derived from an EMBL/GenBank/DDBJ whole genome shotgun (WGS) entry which is preliminary data.</text>
</comment>
<dbReference type="AlphaFoldDB" id="A0AAE0G2I5"/>
<dbReference type="EMBL" id="LGRX02010375">
    <property type="protein sequence ID" value="KAK3270472.1"/>
    <property type="molecule type" value="Genomic_DNA"/>
</dbReference>
<feature type="transmembrane region" description="Helical" evidence="1">
    <location>
        <begin position="61"/>
        <end position="81"/>
    </location>
</feature>
<evidence type="ECO:0000313" key="2">
    <source>
        <dbReference type="EMBL" id="KAK3270472.1"/>
    </source>
</evidence>